<evidence type="ECO:0000313" key="3">
    <source>
        <dbReference type="Proteomes" id="UP001500888"/>
    </source>
</evidence>
<dbReference type="RefSeq" id="WP_344933624.1">
    <property type="nucleotide sequence ID" value="NZ_BAAAZR010000001.1"/>
</dbReference>
<dbReference type="InterPro" id="IPR016181">
    <property type="entry name" value="Acyl_CoA_acyltransferase"/>
</dbReference>
<reference evidence="3" key="1">
    <citation type="journal article" date="2019" name="Int. J. Syst. Evol. Microbiol.">
        <title>The Global Catalogue of Microorganisms (GCM) 10K type strain sequencing project: providing services to taxonomists for standard genome sequencing and annotation.</title>
        <authorList>
            <consortium name="The Broad Institute Genomics Platform"/>
            <consortium name="The Broad Institute Genome Sequencing Center for Infectious Disease"/>
            <person name="Wu L."/>
            <person name="Ma J."/>
        </authorList>
    </citation>
    <scope>NUCLEOTIDE SEQUENCE [LARGE SCALE GENOMIC DNA]</scope>
    <source>
        <strain evidence="3">JCM 16908</strain>
    </source>
</reference>
<dbReference type="PROSITE" id="PS51186">
    <property type="entry name" value="GNAT"/>
    <property type="match status" value="1"/>
</dbReference>
<organism evidence="2 3">
    <name type="scientific">Sphaerisporangium flaviroseum</name>
    <dbReference type="NCBI Taxonomy" id="509199"/>
    <lineage>
        <taxon>Bacteria</taxon>
        <taxon>Bacillati</taxon>
        <taxon>Actinomycetota</taxon>
        <taxon>Actinomycetes</taxon>
        <taxon>Streptosporangiales</taxon>
        <taxon>Streptosporangiaceae</taxon>
        <taxon>Sphaerisporangium</taxon>
    </lineage>
</organism>
<name>A0ABP7HC41_9ACTN</name>
<dbReference type="Pfam" id="PF00583">
    <property type="entry name" value="Acetyltransf_1"/>
    <property type="match status" value="1"/>
</dbReference>
<dbReference type="Gene3D" id="3.40.630.30">
    <property type="match status" value="1"/>
</dbReference>
<dbReference type="CDD" id="cd04301">
    <property type="entry name" value="NAT_SF"/>
    <property type="match status" value="1"/>
</dbReference>
<feature type="domain" description="N-acetyltransferase" evidence="1">
    <location>
        <begin position="20"/>
        <end position="171"/>
    </location>
</feature>
<evidence type="ECO:0000313" key="2">
    <source>
        <dbReference type="EMBL" id="GAA3789268.1"/>
    </source>
</evidence>
<proteinExistence type="predicted"/>
<accession>A0ABP7HC41</accession>
<dbReference type="Proteomes" id="UP001500888">
    <property type="component" value="Unassembled WGS sequence"/>
</dbReference>
<dbReference type="EMBL" id="BAAAZR010000001">
    <property type="protein sequence ID" value="GAA3789268.1"/>
    <property type="molecule type" value="Genomic_DNA"/>
</dbReference>
<sequence length="174" mass="19102">MTGTQVVIAQVAAPVAAPVIEIRPARMDDEQRVRAFVESLSLRSQTLRFFSGMTRPDRRLVRAMITVDDHRDVLLAVDGDDRVLGHAMSFQRGDATEIAVVVADEWQGVGLGSRLVRTLLRRAVAGGAVHVGMDVMGENRKVLSIIKRWWPDAQVRVESGTVEVLARITAHPSA</sequence>
<gene>
    <name evidence="2" type="ORF">GCM10022226_04940</name>
</gene>
<evidence type="ECO:0000259" key="1">
    <source>
        <dbReference type="PROSITE" id="PS51186"/>
    </source>
</evidence>
<comment type="caution">
    <text evidence="2">The sequence shown here is derived from an EMBL/GenBank/DDBJ whole genome shotgun (WGS) entry which is preliminary data.</text>
</comment>
<protein>
    <recommendedName>
        <fullName evidence="1">N-acetyltransferase domain-containing protein</fullName>
    </recommendedName>
</protein>
<dbReference type="InterPro" id="IPR000182">
    <property type="entry name" value="GNAT_dom"/>
</dbReference>
<keyword evidence="3" id="KW-1185">Reference proteome</keyword>
<dbReference type="SUPFAM" id="SSF55729">
    <property type="entry name" value="Acyl-CoA N-acyltransferases (Nat)"/>
    <property type="match status" value="1"/>
</dbReference>